<evidence type="ECO:0000313" key="14">
    <source>
        <dbReference type="EMBL" id="CRH04275.1"/>
    </source>
</evidence>
<keyword evidence="10" id="KW-0535">Nitrogen fixation</keyword>
<evidence type="ECO:0000256" key="9">
    <source>
        <dbReference type="ARBA" id="ARBA00023014"/>
    </source>
</evidence>
<keyword evidence="9" id="KW-0411">Iron-sulfur</keyword>
<proteinExistence type="inferred from homology"/>
<evidence type="ECO:0000256" key="11">
    <source>
        <dbReference type="ARBA" id="ARBA00031911"/>
    </source>
</evidence>
<reference evidence="14" key="1">
    <citation type="submission" date="2015-04" db="EMBL/GenBank/DDBJ databases">
        <authorList>
            <person name="Syromyatnikov M.Y."/>
            <person name="Popov V.N."/>
        </authorList>
    </citation>
    <scope>NUCLEOTIDE SEQUENCE</scope>
    <source>
        <strain evidence="14">MO-1</strain>
    </source>
</reference>
<dbReference type="InterPro" id="IPR000192">
    <property type="entry name" value="Aminotrans_V_dom"/>
</dbReference>
<dbReference type="Gene3D" id="3.40.640.10">
    <property type="entry name" value="Type I PLP-dependent aspartate aminotransferase-like (Major domain)"/>
    <property type="match status" value="1"/>
</dbReference>
<dbReference type="PIRSF" id="PIRSF005572">
    <property type="entry name" value="NifS"/>
    <property type="match status" value="1"/>
</dbReference>
<comment type="similarity">
    <text evidence="3">Belongs to the class-V pyridoxal-phosphate-dependent aminotransferase family. NifS/IscS subfamily.</text>
</comment>
<keyword evidence="6" id="KW-0479">Metal-binding</keyword>
<evidence type="ECO:0000256" key="12">
    <source>
        <dbReference type="ARBA" id="ARBA00050776"/>
    </source>
</evidence>
<gene>
    <name evidence="14" type="primary">iscS</name>
    <name evidence="14" type="ORF">MAGMO_0059</name>
</gene>
<evidence type="ECO:0000256" key="7">
    <source>
        <dbReference type="ARBA" id="ARBA00022898"/>
    </source>
</evidence>
<dbReference type="PANTHER" id="PTHR11601:SF34">
    <property type="entry name" value="CYSTEINE DESULFURASE"/>
    <property type="match status" value="1"/>
</dbReference>
<dbReference type="PANTHER" id="PTHR11601">
    <property type="entry name" value="CYSTEINE DESULFURYLASE FAMILY MEMBER"/>
    <property type="match status" value="1"/>
</dbReference>
<dbReference type="InterPro" id="IPR016454">
    <property type="entry name" value="Cysteine_dSase"/>
</dbReference>
<keyword evidence="5 14" id="KW-0808">Transferase</keyword>
<comment type="cofactor">
    <cofactor evidence="1">
        <name>pyridoxal 5'-phosphate</name>
        <dbReference type="ChEBI" id="CHEBI:597326"/>
    </cofactor>
</comment>
<keyword evidence="8" id="KW-0408">Iron</keyword>
<organism evidence="14">
    <name type="scientific">Magnetococcus massalia (strain MO-1)</name>
    <dbReference type="NCBI Taxonomy" id="451514"/>
    <lineage>
        <taxon>Bacteria</taxon>
        <taxon>Pseudomonadati</taxon>
        <taxon>Pseudomonadota</taxon>
        <taxon>Magnetococcia</taxon>
        <taxon>Magnetococcales</taxon>
        <taxon>Magnetococcaceae</taxon>
        <taxon>Magnetococcus</taxon>
    </lineage>
</organism>
<evidence type="ECO:0000256" key="8">
    <source>
        <dbReference type="ARBA" id="ARBA00023004"/>
    </source>
</evidence>
<evidence type="ECO:0000259" key="13">
    <source>
        <dbReference type="Pfam" id="PF00266"/>
    </source>
</evidence>
<dbReference type="InterPro" id="IPR015424">
    <property type="entry name" value="PyrdxlP-dep_Trfase"/>
</dbReference>
<name>A0A1S7LC08_MAGMO</name>
<evidence type="ECO:0000256" key="3">
    <source>
        <dbReference type="ARBA" id="ARBA00006490"/>
    </source>
</evidence>
<comment type="function">
    <text evidence="2">Catalyzes the removal of elemental sulfur atoms from cysteine to produce alanine. Seems to participate in the biosynthesis of the nitrogenase metalloclusters by providing the inorganic sulfur required for the Fe-S core formation.</text>
</comment>
<dbReference type="InterPro" id="IPR015422">
    <property type="entry name" value="PyrdxlP-dep_Trfase_small"/>
</dbReference>
<dbReference type="GO" id="GO:0046872">
    <property type="term" value="F:metal ion binding"/>
    <property type="evidence" value="ECO:0007669"/>
    <property type="project" value="UniProtKB-KW"/>
</dbReference>
<dbReference type="EC" id="2.8.1.7" evidence="4"/>
<dbReference type="SUPFAM" id="SSF53383">
    <property type="entry name" value="PLP-dependent transferases"/>
    <property type="match status" value="1"/>
</dbReference>
<dbReference type="Pfam" id="PF00266">
    <property type="entry name" value="Aminotran_5"/>
    <property type="match status" value="1"/>
</dbReference>
<accession>A0A1S7LC08</accession>
<sequence>MQGCYLDYNATSPMPQAVVEAMLPYFAEKAGNPASVHGAGRAARDGLEQARRQIAAMVGVHFSQVIFTSGGTEANNLALLGLVPQGDKPGHLIISAIEHPSVLRVAEALEARGITVSRISPDSQGVVQAEKVAAEITSETFLVSIMAVNNETGVVQPLSDIADLCAERQVAFHSDAIQWMGRRPLDMEQIPVKLLSLSGHKFGGPKGVGALVVDRALAPHPQLLGGGQERGRRSGTENLAGIVGMGAAAQWASDHMDEEQSRLAALRNQLEQQVLQALPQTVVIGQGADRLANTSLMGFPGLDGETLVMNLDLAGFAVSSGSACSSGRTEASHVLRAMGVDDSVARGAIRFSLGWQTREADIERLGHNVVQTIRRLQAMAGVG</sequence>
<comment type="catalytic activity">
    <reaction evidence="12">
        <text>(sulfur carrier)-H + L-cysteine = (sulfur carrier)-SH + L-alanine</text>
        <dbReference type="Rhea" id="RHEA:43892"/>
        <dbReference type="Rhea" id="RHEA-COMP:14737"/>
        <dbReference type="Rhea" id="RHEA-COMP:14739"/>
        <dbReference type="ChEBI" id="CHEBI:29917"/>
        <dbReference type="ChEBI" id="CHEBI:35235"/>
        <dbReference type="ChEBI" id="CHEBI:57972"/>
        <dbReference type="ChEBI" id="CHEBI:64428"/>
        <dbReference type="EC" id="2.8.1.7"/>
    </reaction>
</comment>
<dbReference type="Gene3D" id="1.10.260.50">
    <property type="match status" value="1"/>
</dbReference>
<evidence type="ECO:0000256" key="10">
    <source>
        <dbReference type="ARBA" id="ARBA00023231"/>
    </source>
</evidence>
<dbReference type="Gene3D" id="3.90.1150.10">
    <property type="entry name" value="Aspartate Aminotransferase, domain 1"/>
    <property type="match status" value="1"/>
</dbReference>
<evidence type="ECO:0000256" key="2">
    <source>
        <dbReference type="ARBA" id="ARBA00003120"/>
    </source>
</evidence>
<dbReference type="FunFam" id="3.40.640.10:FF:000084">
    <property type="entry name" value="IscS-like cysteine desulfurase"/>
    <property type="match status" value="1"/>
</dbReference>
<evidence type="ECO:0000256" key="4">
    <source>
        <dbReference type="ARBA" id="ARBA00012239"/>
    </source>
</evidence>
<dbReference type="EMBL" id="LO017727">
    <property type="protein sequence ID" value="CRH04275.1"/>
    <property type="molecule type" value="Genomic_DNA"/>
</dbReference>
<evidence type="ECO:0000256" key="6">
    <source>
        <dbReference type="ARBA" id="ARBA00022723"/>
    </source>
</evidence>
<dbReference type="GO" id="GO:0051536">
    <property type="term" value="F:iron-sulfur cluster binding"/>
    <property type="evidence" value="ECO:0007669"/>
    <property type="project" value="UniProtKB-KW"/>
</dbReference>
<dbReference type="GO" id="GO:0031071">
    <property type="term" value="F:cysteine desulfurase activity"/>
    <property type="evidence" value="ECO:0007669"/>
    <property type="project" value="UniProtKB-EC"/>
</dbReference>
<protein>
    <recommendedName>
        <fullName evidence="4">cysteine desulfurase</fullName>
        <ecNumber evidence="4">2.8.1.7</ecNumber>
    </recommendedName>
    <alternativeName>
        <fullName evidence="11">Nitrogenase metalloclusters biosynthesis protein NifS</fullName>
    </alternativeName>
</protein>
<feature type="domain" description="Aminotransferase class V" evidence="13">
    <location>
        <begin position="5"/>
        <end position="365"/>
    </location>
</feature>
<evidence type="ECO:0000256" key="1">
    <source>
        <dbReference type="ARBA" id="ARBA00001933"/>
    </source>
</evidence>
<dbReference type="InterPro" id="IPR015421">
    <property type="entry name" value="PyrdxlP-dep_Trfase_major"/>
</dbReference>
<evidence type="ECO:0000256" key="5">
    <source>
        <dbReference type="ARBA" id="ARBA00022679"/>
    </source>
</evidence>
<dbReference type="AlphaFoldDB" id="A0A1S7LC08"/>
<keyword evidence="7" id="KW-0663">Pyridoxal phosphate</keyword>